<dbReference type="Gramene" id="EFJ15217">
    <property type="protein sequence ID" value="EFJ15217"/>
    <property type="gene ID" value="SELMODRAFT_423058"/>
</dbReference>
<evidence type="ECO:0000313" key="2">
    <source>
        <dbReference type="Proteomes" id="UP000001514"/>
    </source>
</evidence>
<dbReference type="InParanoid" id="D8SKF2"/>
<keyword evidence="2" id="KW-1185">Reference proteome</keyword>
<accession>D8SKF2</accession>
<dbReference type="AlphaFoldDB" id="D8SKF2"/>
<sequence>MEESAGFLGGYLEELLAYSGDFDGRRPGGILFLCAKCYYDMYAALDEKLEQVDHDRESYVLYGVLLNRGYRVSFYKWERHPDGTVTKVVCHTIYTFRRPYEVREIIGPTIRGMLNEVQDNSELEVLEGGIHVKAHSESERADPKWLDYPAIMFKPSMWRLNGEAPPGVSYL</sequence>
<reference evidence="1 2" key="1">
    <citation type="journal article" date="2011" name="Science">
        <title>The Selaginella genome identifies genetic changes associated with the evolution of vascular plants.</title>
        <authorList>
            <person name="Banks J.A."/>
            <person name="Nishiyama T."/>
            <person name="Hasebe M."/>
            <person name="Bowman J.L."/>
            <person name="Gribskov M."/>
            <person name="dePamphilis C."/>
            <person name="Albert V.A."/>
            <person name="Aono N."/>
            <person name="Aoyama T."/>
            <person name="Ambrose B.A."/>
            <person name="Ashton N.W."/>
            <person name="Axtell M.J."/>
            <person name="Barker E."/>
            <person name="Barker M.S."/>
            <person name="Bennetzen J.L."/>
            <person name="Bonawitz N.D."/>
            <person name="Chapple C."/>
            <person name="Cheng C."/>
            <person name="Correa L.G."/>
            <person name="Dacre M."/>
            <person name="DeBarry J."/>
            <person name="Dreyer I."/>
            <person name="Elias M."/>
            <person name="Engstrom E.M."/>
            <person name="Estelle M."/>
            <person name="Feng L."/>
            <person name="Finet C."/>
            <person name="Floyd S.K."/>
            <person name="Frommer W.B."/>
            <person name="Fujita T."/>
            <person name="Gramzow L."/>
            <person name="Gutensohn M."/>
            <person name="Harholt J."/>
            <person name="Hattori M."/>
            <person name="Heyl A."/>
            <person name="Hirai T."/>
            <person name="Hiwatashi Y."/>
            <person name="Ishikawa M."/>
            <person name="Iwata M."/>
            <person name="Karol K.G."/>
            <person name="Koehler B."/>
            <person name="Kolukisaoglu U."/>
            <person name="Kubo M."/>
            <person name="Kurata T."/>
            <person name="Lalonde S."/>
            <person name="Li K."/>
            <person name="Li Y."/>
            <person name="Litt A."/>
            <person name="Lyons E."/>
            <person name="Manning G."/>
            <person name="Maruyama T."/>
            <person name="Michael T.P."/>
            <person name="Mikami K."/>
            <person name="Miyazaki S."/>
            <person name="Morinaga S."/>
            <person name="Murata T."/>
            <person name="Mueller-Roeber B."/>
            <person name="Nelson D.R."/>
            <person name="Obara M."/>
            <person name="Oguri Y."/>
            <person name="Olmstead R.G."/>
            <person name="Onodera N."/>
            <person name="Petersen B.L."/>
            <person name="Pils B."/>
            <person name="Prigge M."/>
            <person name="Rensing S.A."/>
            <person name="Riano-Pachon D.M."/>
            <person name="Roberts A.W."/>
            <person name="Sato Y."/>
            <person name="Scheller H.V."/>
            <person name="Schulz B."/>
            <person name="Schulz C."/>
            <person name="Shakirov E.V."/>
            <person name="Shibagaki N."/>
            <person name="Shinohara N."/>
            <person name="Shippen D.E."/>
            <person name="Soerensen I."/>
            <person name="Sotooka R."/>
            <person name="Sugimoto N."/>
            <person name="Sugita M."/>
            <person name="Sumikawa N."/>
            <person name="Tanurdzic M."/>
            <person name="Theissen G."/>
            <person name="Ulvskov P."/>
            <person name="Wakazuki S."/>
            <person name="Weng J.K."/>
            <person name="Willats W.W."/>
            <person name="Wipf D."/>
            <person name="Wolf P.G."/>
            <person name="Yang L."/>
            <person name="Zimmer A.D."/>
            <person name="Zhu Q."/>
            <person name="Mitros T."/>
            <person name="Hellsten U."/>
            <person name="Loque D."/>
            <person name="Otillar R."/>
            <person name="Salamov A."/>
            <person name="Schmutz J."/>
            <person name="Shapiro H."/>
            <person name="Lindquist E."/>
            <person name="Lucas S."/>
            <person name="Rokhsar D."/>
            <person name="Grigoriev I.V."/>
        </authorList>
    </citation>
    <scope>NUCLEOTIDE SEQUENCE [LARGE SCALE GENOMIC DNA]</scope>
</reference>
<dbReference type="Proteomes" id="UP000001514">
    <property type="component" value="Unassembled WGS sequence"/>
</dbReference>
<evidence type="ECO:0000313" key="1">
    <source>
        <dbReference type="EMBL" id="EFJ15217.1"/>
    </source>
</evidence>
<dbReference type="KEGG" id="smo:SELMODRAFT_423058"/>
<dbReference type="HOGENOM" id="CLU_1565538_0_0_1"/>
<dbReference type="EMBL" id="GL377624">
    <property type="protein sequence ID" value="EFJ15217.1"/>
    <property type="molecule type" value="Genomic_DNA"/>
</dbReference>
<gene>
    <name evidence="1" type="ORF">SELMODRAFT_423058</name>
</gene>
<organism evidence="2">
    <name type="scientific">Selaginella moellendorffii</name>
    <name type="common">Spikemoss</name>
    <dbReference type="NCBI Taxonomy" id="88036"/>
    <lineage>
        <taxon>Eukaryota</taxon>
        <taxon>Viridiplantae</taxon>
        <taxon>Streptophyta</taxon>
        <taxon>Embryophyta</taxon>
        <taxon>Tracheophyta</taxon>
        <taxon>Lycopodiopsida</taxon>
        <taxon>Selaginellales</taxon>
        <taxon>Selaginellaceae</taxon>
        <taxon>Selaginella</taxon>
    </lineage>
</organism>
<protein>
    <submittedName>
        <fullName evidence="1">Uncharacterized protein</fullName>
    </submittedName>
</protein>
<name>D8SKF2_SELML</name>
<proteinExistence type="predicted"/>